<dbReference type="Proteomes" id="UP000824469">
    <property type="component" value="Unassembled WGS sequence"/>
</dbReference>
<evidence type="ECO:0000256" key="1">
    <source>
        <dbReference type="SAM" id="Coils"/>
    </source>
</evidence>
<organism evidence="3 4">
    <name type="scientific">Taxus chinensis</name>
    <name type="common">Chinese yew</name>
    <name type="synonym">Taxus wallichiana var. chinensis</name>
    <dbReference type="NCBI Taxonomy" id="29808"/>
    <lineage>
        <taxon>Eukaryota</taxon>
        <taxon>Viridiplantae</taxon>
        <taxon>Streptophyta</taxon>
        <taxon>Embryophyta</taxon>
        <taxon>Tracheophyta</taxon>
        <taxon>Spermatophyta</taxon>
        <taxon>Pinopsida</taxon>
        <taxon>Pinidae</taxon>
        <taxon>Conifers II</taxon>
        <taxon>Cupressales</taxon>
        <taxon>Taxaceae</taxon>
        <taxon>Taxus</taxon>
    </lineage>
</organism>
<dbReference type="EMBL" id="JAHRHJ020000010">
    <property type="protein sequence ID" value="KAH9299752.1"/>
    <property type="molecule type" value="Genomic_DNA"/>
</dbReference>
<feature type="region of interest" description="Disordered" evidence="2">
    <location>
        <begin position="167"/>
        <end position="205"/>
    </location>
</feature>
<evidence type="ECO:0000256" key="2">
    <source>
        <dbReference type="SAM" id="MobiDB-lite"/>
    </source>
</evidence>
<gene>
    <name evidence="3" type="ORF">KI387_031434</name>
</gene>
<keyword evidence="4" id="KW-1185">Reference proteome</keyword>
<sequence length="324" mass="36258">GEVNRLSERLLFQDQEKLELYRDRDDKEEKLRRALESLAAKEAEIERLKKTSLQNIQNIDHVIEASRSQPTENHNSPDIAHNAVGMCLKLELENERKNNDNNWSPPWSTKEISKKEQNIATKGLVRRSGSLCLESENCRIEAPNASTDHDGISLFSELRARVSADHASNRGRDCNPGQAEELFCRDTTAQPKKGRTRETSSGSDQDAIISSVSHKLHAIWDPAENGRFETNIVSKLFVLCGMDLYALLWSTQGSSHQNNKVSKDMVCDDLAEGGHVVNGAKDIQAEKLKALSSRFHFILAKLANAVAPVESLIEALLEFCTLRN</sequence>
<dbReference type="PANTHER" id="PTHR35761">
    <property type="entry name" value="ATR INTERACTING PROTEIN"/>
    <property type="match status" value="1"/>
</dbReference>
<dbReference type="GO" id="GO:0006974">
    <property type="term" value="P:DNA damage response"/>
    <property type="evidence" value="ECO:0007669"/>
    <property type="project" value="InterPro"/>
</dbReference>
<dbReference type="AlphaFoldDB" id="A0AA38CL75"/>
<name>A0AA38CL75_TAXCH</name>
<accession>A0AA38CL75</accession>
<comment type="caution">
    <text evidence="3">The sequence shown here is derived from an EMBL/GenBank/DDBJ whole genome shotgun (WGS) entry which is preliminary data.</text>
</comment>
<dbReference type="InterPro" id="IPR044952">
    <property type="entry name" value="SUV2"/>
</dbReference>
<evidence type="ECO:0000313" key="3">
    <source>
        <dbReference type="EMBL" id="KAH9299752.1"/>
    </source>
</evidence>
<evidence type="ECO:0000313" key="4">
    <source>
        <dbReference type="Proteomes" id="UP000824469"/>
    </source>
</evidence>
<feature type="coiled-coil region" evidence="1">
    <location>
        <begin position="24"/>
        <end position="51"/>
    </location>
</feature>
<keyword evidence="1" id="KW-0175">Coiled coil</keyword>
<reference evidence="3 4" key="1">
    <citation type="journal article" date="2021" name="Nat. Plants">
        <title>The Taxus genome provides insights into paclitaxel biosynthesis.</title>
        <authorList>
            <person name="Xiong X."/>
            <person name="Gou J."/>
            <person name="Liao Q."/>
            <person name="Li Y."/>
            <person name="Zhou Q."/>
            <person name="Bi G."/>
            <person name="Li C."/>
            <person name="Du R."/>
            <person name="Wang X."/>
            <person name="Sun T."/>
            <person name="Guo L."/>
            <person name="Liang H."/>
            <person name="Lu P."/>
            <person name="Wu Y."/>
            <person name="Zhang Z."/>
            <person name="Ro D.K."/>
            <person name="Shang Y."/>
            <person name="Huang S."/>
            <person name="Yan J."/>
        </authorList>
    </citation>
    <scope>NUCLEOTIDE SEQUENCE [LARGE SCALE GENOMIC DNA]</scope>
    <source>
        <strain evidence="3">Ta-2019</strain>
    </source>
</reference>
<protein>
    <submittedName>
        <fullName evidence="3">Uncharacterized protein</fullName>
    </submittedName>
</protein>
<dbReference type="PANTHER" id="PTHR35761:SF1">
    <property type="entry name" value="PROTEIN SENSITIVE TO UV 2"/>
    <property type="match status" value="1"/>
</dbReference>
<proteinExistence type="predicted"/>
<feature type="non-terminal residue" evidence="3">
    <location>
        <position position="1"/>
    </location>
</feature>
<feature type="non-terminal residue" evidence="3">
    <location>
        <position position="324"/>
    </location>
</feature>